<dbReference type="InterPro" id="IPR012338">
    <property type="entry name" value="Beta-lactam/transpept-like"/>
</dbReference>
<keyword evidence="5" id="KW-0133">Cell shape</keyword>
<evidence type="ECO:0000256" key="3">
    <source>
        <dbReference type="ARBA" id="ARBA00022475"/>
    </source>
</evidence>
<evidence type="ECO:0000259" key="12">
    <source>
        <dbReference type="Pfam" id="PF03717"/>
    </source>
</evidence>
<dbReference type="InterPro" id="IPR050515">
    <property type="entry name" value="Beta-lactam/transpept"/>
</dbReference>
<protein>
    <submittedName>
        <fullName evidence="13">Cell division protein ftsi/penicillin-binding protein 2</fullName>
    </submittedName>
</protein>
<feature type="domain" description="Penicillin-binding protein dimerisation" evidence="12">
    <location>
        <begin position="112"/>
        <end position="172"/>
    </location>
</feature>
<name>A0A837IIK0_9BACT</name>
<dbReference type="GO" id="GO:0071555">
    <property type="term" value="P:cell wall organization"/>
    <property type="evidence" value="ECO:0007669"/>
    <property type="project" value="TreeGrafter"/>
</dbReference>
<keyword evidence="9" id="KW-0961">Cell wall biogenesis/degradation</keyword>
<comment type="caution">
    <text evidence="13">The sequence shown here is derived from an EMBL/GenBank/DDBJ whole genome shotgun (WGS) entry which is preliminary data.</text>
</comment>
<dbReference type="InterPro" id="IPR005311">
    <property type="entry name" value="PBP_dimer"/>
</dbReference>
<dbReference type="Pfam" id="PF00905">
    <property type="entry name" value="Transpeptidase"/>
    <property type="match status" value="1"/>
</dbReference>
<gene>
    <name evidence="13" type="ORF">UX18_C0026G0002</name>
</gene>
<keyword evidence="13" id="KW-0132">Cell division</keyword>
<accession>A0A837IIK0</accession>
<keyword evidence="8 10" id="KW-0472">Membrane</keyword>
<evidence type="ECO:0000256" key="5">
    <source>
        <dbReference type="ARBA" id="ARBA00022960"/>
    </source>
</evidence>
<evidence type="ECO:0000259" key="11">
    <source>
        <dbReference type="Pfam" id="PF00905"/>
    </source>
</evidence>
<evidence type="ECO:0000256" key="1">
    <source>
        <dbReference type="ARBA" id="ARBA00004167"/>
    </source>
</evidence>
<dbReference type="InterPro" id="IPR001460">
    <property type="entry name" value="PCN-bd_Tpept"/>
</dbReference>
<dbReference type="EMBL" id="LCLF01000026">
    <property type="protein sequence ID" value="KKU12277.1"/>
    <property type="molecule type" value="Genomic_DNA"/>
</dbReference>
<keyword evidence="4 10" id="KW-0812">Transmembrane</keyword>
<dbReference type="PANTHER" id="PTHR30627:SF2">
    <property type="entry name" value="PEPTIDOGLYCAN D,D-TRANSPEPTIDASE MRDA"/>
    <property type="match status" value="1"/>
</dbReference>
<dbReference type="AlphaFoldDB" id="A0A837IIK0"/>
<keyword evidence="3" id="KW-1003">Cell membrane</keyword>
<keyword evidence="7 10" id="KW-1133">Transmembrane helix</keyword>
<dbReference type="GO" id="GO:0051301">
    <property type="term" value="P:cell division"/>
    <property type="evidence" value="ECO:0007669"/>
    <property type="project" value="UniProtKB-KW"/>
</dbReference>
<feature type="transmembrane region" description="Helical" evidence="10">
    <location>
        <begin position="42"/>
        <end position="63"/>
    </location>
</feature>
<evidence type="ECO:0000256" key="8">
    <source>
        <dbReference type="ARBA" id="ARBA00023136"/>
    </source>
</evidence>
<evidence type="ECO:0000256" key="6">
    <source>
        <dbReference type="ARBA" id="ARBA00022984"/>
    </source>
</evidence>
<evidence type="ECO:0000256" key="7">
    <source>
        <dbReference type="ARBA" id="ARBA00022989"/>
    </source>
</evidence>
<dbReference type="Proteomes" id="UP000034909">
    <property type="component" value="Unassembled WGS sequence"/>
</dbReference>
<evidence type="ECO:0000256" key="2">
    <source>
        <dbReference type="ARBA" id="ARBA00004236"/>
    </source>
</evidence>
<dbReference type="InterPro" id="IPR036138">
    <property type="entry name" value="PBP_dimer_sf"/>
</dbReference>
<evidence type="ECO:0000256" key="10">
    <source>
        <dbReference type="SAM" id="Phobius"/>
    </source>
</evidence>
<dbReference type="Gene3D" id="3.40.710.10">
    <property type="entry name" value="DD-peptidase/beta-lactamase superfamily"/>
    <property type="match status" value="1"/>
</dbReference>
<dbReference type="Pfam" id="PF03717">
    <property type="entry name" value="PBP_dimer"/>
    <property type="match status" value="1"/>
</dbReference>
<evidence type="ECO:0000313" key="14">
    <source>
        <dbReference type="Proteomes" id="UP000034909"/>
    </source>
</evidence>
<evidence type="ECO:0000313" key="13">
    <source>
        <dbReference type="EMBL" id="KKU12277.1"/>
    </source>
</evidence>
<keyword evidence="6" id="KW-0573">Peptidoglycan synthesis</keyword>
<dbReference type="Gene3D" id="3.90.1310.10">
    <property type="entry name" value="Penicillin-binding protein 2a (Domain 2)"/>
    <property type="match status" value="1"/>
</dbReference>
<dbReference type="GO" id="GO:0005886">
    <property type="term" value="C:plasma membrane"/>
    <property type="evidence" value="ECO:0007669"/>
    <property type="project" value="TreeGrafter"/>
</dbReference>
<evidence type="ECO:0000256" key="9">
    <source>
        <dbReference type="ARBA" id="ARBA00023316"/>
    </source>
</evidence>
<keyword evidence="13" id="KW-0131">Cell cycle</keyword>
<sequence>MRKKNNSREIEIDEIFLDHMNAPGFHKENMEGMIENPIKRRVFWALGCFLFSALALFAFRVGFLQIMQGKVFYERSEKNYLRVVSLIPKRGIIYDRDGNVLAYNEYEDGKILRKYPSENFLHVLGYLNSSPSASDGNILTGADGLEAAYEDILKGVLAKKIEEVDANGSIISSGALENGEPGQSLLTSLSRDLENKLGSAISATMLERGFTGGAGVFIDVRSGEILALVSFPEFDPNLLNELAGKLLRDERKPFLNRAIPGLYPPGSIVKPALAAAALAEHIITPDKKILSAGSIALPNPYDANRPNIFPDWKAHGWVDMRQALAVSSDVYFYEIGGGYQDQQGLGAWNIKKYLSLFGLGERAGIDLPGENAGHLPDPSEKQDGRDWTIGDTYHISIGQGNMVVTPIQMAVYAATIASGGVMPYPHLVRALIDQDKKPTQVFSYPPKKQIEISPGVFSVVKDGMREAVKSGTAAGLGWLPFPVAAKTGTAEIGEINKVHSWSIGFFPYDKPQVAFAILMESGPRQNTIGATFVASEVLRWIADTDFLKKMQNDILLTTNI</sequence>
<feature type="domain" description="Penicillin-binding protein transpeptidase" evidence="11">
    <location>
        <begin position="213"/>
        <end position="523"/>
    </location>
</feature>
<dbReference type="GO" id="GO:0008658">
    <property type="term" value="F:penicillin binding"/>
    <property type="evidence" value="ECO:0007669"/>
    <property type="project" value="InterPro"/>
</dbReference>
<organism evidence="13 14">
    <name type="scientific">Candidatus Azambacteria bacterium GW2011_GWC2_45_7b</name>
    <dbReference type="NCBI Taxonomy" id="1618621"/>
    <lineage>
        <taxon>Bacteria</taxon>
        <taxon>Candidatus Azamiibacteriota</taxon>
    </lineage>
</organism>
<dbReference type="SUPFAM" id="SSF56519">
    <property type="entry name" value="Penicillin binding protein dimerisation domain"/>
    <property type="match status" value="1"/>
</dbReference>
<reference evidence="13 14" key="1">
    <citation type="journal article" date="2015" name="Nature">
        <title>rRNA introns, odd ribosomes, and small enigmatic genomes across a large radiation of phyla.</title>
        <authorList>
            <person name="Brown C.T."/>
            <person name="Hug L.A."/>
            <person name="Thomas B.C."/>
            <person name="Sharon I."/>
            <person name="Castelle C.J."/>
            <person name="Singh A."/>
            <person name="Wilkins M.J."/>
            <person name="Williams K.H."/>
            <person name="Banfield J.F."/>
        </authorList>
    </citation>
    <scope>NUCLEOTIDE SEQUENCE [LARGE SCALE GENOMIC DNA]</scope>
</reference>
<dbReference type="PANTHER" id="PTHR30627">
    <property type="entry name" value="PEPTIDOGLYCAN D,D-TRANSPEPTIDASE"/>
    <property type="match status" value="1"/>
</dbReference>
<proteinExistence type="predicted"/>
<dbReference type="SUPFAM" id="SSF56601">
    <property type="entry name" value="beta-lactamase/transpeptidase-like"/>
    <property type="match status" value="1"/>
</dbReference>
<comment type="subcellular location">
    <subcellularLocation>
        <location evidence="2">Cell membrane</location>
    </subcellularLocation>
    <subcellularLocation>
        <location evidence="1">Membrane</location>
        <topology evidence="1">Single-pass membrane protein</topology>
    </subcellularLocation>
</comment>
<evidence type="ECO:0000256" key="4">
    <source>
        <dbReference type="ARBA" id="ARBA00022692"/>
    </source>
</evidence>